<proteinExistence type="inferred from homology"/>
<keyword evidence="6 9" id="KW-0812">Transmembrane</keyword>
<dbReference type="PROSITE" id="PS51012">
    <property type="entry name" value="ABC_TM2"/>
    <property type="match status" value="1"/>
</dbReference>
<reference evidence="11 12" key="1">
    <citation type="journal article" date="2016" name="Nat. Commun.">
        <title>Thousands of microbial genomes shed light on interconnected biogeochemical processes in an aquifer system.</title>
        <authorList>
            <person name="Anantharaman K."/>
            <person name="Brown C.T."/>
            <person name="Hug L.A."/>
            <person name="Sharon I."/>
            <person name="Castelle C.J."/>
            <person name="Probst A.J."/>
            <person name="Thomas B.C."/>
            <person name="Singh A."/>
            <person name="Wilkins M.J."/>
            <person name="Karaoz U."/>
            <person name="Brodie E.L."/>
            <person name="Williams K.H."/>
            <person name="Hubbard S.S."/>
            <person name="Banfield J.F."/>
        </authorList>
    </citation>
    <scope>NUCLEOTIDE SEQUENCE [LARGE SCALE GENOMIC DNA]</scope>
</reference>
<dbReference type="InterPro" id="IPR000412">
    <property type="entry name" value="ABC_2_transport"/>
</dbReference>
<name>A0A1F5JP66_9BACT</name>
<organism evidence="11 12">
    <name type="scientific">Candidatus Daviesbacteria bacterium RIFCSPHIGHO2_02_FULL_36_13</name>
    <dbReference type="NCBI Taxonomy" id="1797768"/>
    <lineage>
        <taxon>Bacteria</taxon>
        <taxon>Candidatus Daviesiibacteriota</taxon>
    </lineage>
</organism>
<evidence type="ECO:0000259" key="10">
    <source>
        <dbReference type="PROSITE" id="PS51012"/>
    </source>
</evidence>
<evidence type="ECO:0000256" key="2">
    <source>
        <dbReference type="ARBA" id="ARBA00007783"/>
    </source>
</evidence>
<dbReference type="EMBL" id="MFCV01000047">
    <property type="protein sequence ID" value="OGE30422.1"/>
    <property type="molecule type" value="Genomic_DNA"/>
</dbReference>
<gene>
    <name evidence="11" type="ORF">A3C59_00345</name>
</gene>
<dbReference type="GO" id="GO:0140359">
    <property type="term" value="F:ABC-type transporter activity"/>
    <property type="evidence" value="ECO:0007669"/>
    <property type="project" value="InterPro"/>
</dbReference>
<keyword evidence="8 9" id="KW-0472">Membrane</keyword>
<dbReference type="InterPro" id="IPR047817">
    <property type="entry name" value="ABC2_TM_bact-type"/>
</dbReference>
<keyword evidence="4 9" id="KW-1003">Cell membrane</keyword>
<feature type="transmembrane region" description="Helical" evidence="9">
    <location>
        <begin position="34"/>
        <end position="56"/>
    </location>
</feature>
<protein>
    <recommendedName>
        <fullName evidence="9">Transport permease protein</fullName>
    </recommendedName>
</protein>
<dbReference type="PANTHER" id="PTHR30413">
    <property type="entry name" value="INNER MEMBRANE TRANSPORT PERMEASE"/>
    <property type="match status" value="1"/>
</dbReference>
<dbReference type="AlphaFoldDB" id="A0A1F5JP66"/>
<evidence type="ECO:0000256" key="9">
    <source>
        <dbReference type="RuleBase" id="RU361157"/>
    </source>
</evidence>
<evidence type="ECO:0000256" key="1">
    <source>
        <dbReference type="ARBA" id="ARBA00004429"/>
    </source>
</evidence>
<keyword evidence="5" id="KW-0997">Cell inner membrane</keyword>
<feature type="transmembrane region" description="Helical" evidence="9">
    <location>
        <begin position="231"/>
        <end position="249"/>
    </location>
</feature>
<feature type="transmembrane region" description="Helical" evidence="9">
    <location>
        <begin position="113"/>
        <end position="136"/>
    </location>
</feature>
<evidence type="ECO:0000256" key="6">
    <source>
        <dbReference type="ARBA" id="ARBA00022692"/>
    </source>
</evidence>
<dbReference type="STRING" id="1797768.A3C59_00345"/>
<evidence type="ECO:0000313" key="12">
    <source>
        <dbReference type="Proteomes" id="UP000176902"/>
    </source>
</evidence>
<feature type="domain" description="ABC transmembrane type-2" evidence="10">
    <location>
        <begin position="33"/>
        <end position="252"/>
    </location>
</feature>
<feature type="transmembrane region" description="Helical" evidence="9">
    <location>
        <begin position="142"/>
        <end position="163"/>
    </location>
</feature>
<evidence type="ECO:0000256" key="5">
    <source>
        <dbReference type="ARBA" id="ARBA00022519"/>
    </source>
</evidence>
<sequence>MIKRFLLPFLYYKFLLSQLILREIKARYKQSIMGYAWIIFSPLIQLLIYSFVFSIIFRFPTGDIPYSIFLLAGLLPWIYFQTTLSTTALVLVDNSNLIKKVYFPREVLPYSVILAKAVDLFFAALVLVAFMIFYQIPFHLTVLLLIPLFLIQVALMTGISFFISTANLFYRDIQYVVNLFLFMWMFLTPVVYPLSLVPDKYIWLYKLNPMVGIIEGYRSALFNFSFDSGTILWSALISFLIFIVGFIFFKKSEKIFADIV</sequence>
<dbReference type="InterPro" id="IPR013525">
    <property type="entry name" value="ABC2_TM"/>
</dbReference>
<comment type="similarity">
    <text evidence="2 9">Belongs to the ABC-2 integral membrane protein family.</text>
</comment>
<comment type="subcellular location">
    <subcellularLocation>
        <location evidence="1">Cell inner membrane</location>
        <topology evidence="1">Multi-pass membrane protein</topology>
    </subcellularLocation>
    <subcellularLocation>
        <location evidence="9">Cell membrane</location>
        <topology evidence="9">Multi-pass membrane protein</topology>
    </subcellularLocation>
</comment>
<dbReference type="GO" id="GO:0043190">
    <property type="term" value="C:ATP-binding cassette (ABC) transporter complex"/>
    <property type="evidence" value="ECO:0007669"/>
    <property type="project" value="InterPro"/>
</dbReference>
<dbReference type="PANTHER" id="PTHR30413:SF8">
    <property type="entry name" value="TRANSPORT PERMEASE PROTEIN"/>
    <property type="match status" value="1"/>
</dbReference>
<dbReference type="Pfam" id="PF01061">
    <property type="entry name" value="ABC2_membrane"/>
    <property type="match status" value="1"/>
</dbReference>
<feature type="transmembrane region" description="Helical" evidence="9">
    <location>
        <begin position="68"/>
        <end position="92"/>
    </location>
</feature>
<evidence type="ECO:0000256" key="7">
    <source>
        <dbReference type="ARBA" id="ARBA00022989"/>
    </source>
</evidence>
<accession>A0A1F5JP66</accession>
<keyword evidence="3 9" id="KW-0813">Transport</keyword>
<evidence type="ECO:0000313" key="11">
    <source>
        <dbReference type="EMBL" id="OGE30422.1"/>
    </source>
</evidence>
<dbReference type="GO" id="GO:0015920">
    <property type="term" value="P:lipopolysaccharide transport"/>
    <property type="evidence" value="ECO:0007669"/>
    <property type="project" value="TreeGrafter"/>
</dbReference>
<comment type="caution">
    <text evidence="11">The sequence shown here is derived from an EMBL/GenBank/DDBJ whole genome shotgun (WGS) entry which is preliminary data.</text>
</comment>
<dbReference type="PRINTS" id="PR00164">
    <property type="entry name" value="ABC2TRNSPORT"/>
</dbReference>
<dbReference type="Proteomes" id="UP000176902">
    <property type="component" value="Unassembled WGS sequence"/>
</dbReference>
<evidence type="ECO:0000256" key="8">
    <source>
        <dbReference type="ARBA" id="ARBA00023136"/>
    </source>
</evidence>
<evidence type="ECO:0000256" key="4">
    <source>
        <dbReference type="ARBA" id="ARBA00022475"/>
    </source>
</evidence>
<evidence type="ECO:0000256" key="3">
    <source>
        <dbReference type="ARBA" id="ARBA00022448"/>
    </source>
</evidence>
<keyword evidence="7 9" id="KW-1133">Transmembrane helix</keyword>
<feature type="transmembrane region" description="Helical" evidence="9">
    <location>
        <begin position="175"/>
        <end position="195"/>
    </location>
</feature>